<gene>
    <name evidence="3" type="ORF">UFOPK1843_00714</name>
</gene>
<feature type="transmembrane region" description="Helical" evidence="1">
    <location>
        <begin position="119"/>
        <end position="139"/>
    </location>
</feature>
<accession>A0A6J6H8N7</accession>
<keyword evidence="1" id="KW-0472">Membrane</keyword>
<evidence type="ECO:0000313" key="3">
    <source>
        <dbReference type="EMBL" id="CAB4609366.1"/>
    </source>
</evidence>
<name>A0A6J6H8N7_9ZZZZ</name>
<protein>
    <submittedName>
        <fullName evidence="3">Unannotated protein</fullName>
    </submittedName>
</protein>
<proteinExistence type="predicted"/>
<keyword evidence="1" id="KW-0812">Transmembrane</keyword>
<sequence length="501" mass="55015">MRKIKPSVLPRTVGPWFSYWIEYVSAESLGVARKEWFKSSVQSILTGNSFARRELDSIQVADLTEFLETSVYKKFSRSESAMLRAYFHTALVAARNLGGAKNYSAKEYFTNSQIITRKLVFAGLAIFVVFAVFISSLTLDRVVRKQEDLLTASATVLRDNGFGVAVAFAEDIYYTYLNPAKVGGEPTADPNGDIMGALPKLNILTDAAVANNSAWGVARIPNKVPDRLSSPVVPVDGEGEWTATKIQVNGNTAIWIAQIRPDDVHTSYWATVTWFDPKLLAFAQVPGTKIPEFTDLPDRTGQVPSNLKPFYVAGLNGGFLMRDSRGGYQLGDKIYQRLVKGKASLVTYNDGSFDVVKWGRDFVGGDIQSVRQNMELIVDGGVSQVESEDQSKWGWAWQGVGSGKNLVWRSAIGIRADGSMVYVIGDAMSAKSLGDVLVRAGARRAILLDMNSAYANGFLYGPYKGGRKIDPASTRSPERFWIPSERDFIAVYAKSPAAKAD</sequence>
<evidence type="ECO:0000256" key="1">
    <source>
        <dbReference type="SAM" id="Phobius"/>
    </source>
</evidence>
<dbReference type="AlphaFoldDB" id="A0A6J6H8N7"/>
<feature type="domain" description="Phosphodiester glycosidase" evidence="2">
    <location>
        <begin position="312"/>
        <end position="449"/>
    </location>
</feature>
<dbReference type="Pfam" id="PF09992">
    <property type="entry name" value="NAGPA"/>
    <property type="match status" value="1"/>
</dbReference>
<dbReference type="InterPro" id="IPR018711">
    <property type="entry name" value="NAGPA"/>
</dbReference>
<reference evidence="3" key="1">
    <citation type="submission" date="2020-05" db="EMBL/GenBank/DDBJ databases">
        <authorList>
            <person name="Chiriac C."/>
            <person name="Salcher M."/>
            <person name="Ghai R."/>
            <person name="Kavagutti S V."/>
        </authorList>
    </citation>
    <scope>NUCLEOTIDE SEQUENCE</scope>
</reference>
<organism evidence="3">
    <name type="scientific">freshwater metagenome</name>
    <dbReference type="NCBI Taxonomy" id="449393"/>
    <lineage>
        <taxon>unclassified sequences</taxon>
        <taxon>metagenomes</taxon>
        <taxon>ecological metagenomes</taxon>
    </lineage>
</organism>
<dbReference type="EMBL" id="CAEZUR010000049">
    <property type="protein sequence ID" value="CAB4609366.1"/>
    <property type="molecule type" value="Genomic_DNA"/>
</dbReference>
<keyword evidence="1" id="KW-1133">Transmembrane helix</keyword>
<evidence type="ECO:0000259" key="2">
    <source>
        <dbReference type="Pfam" id="PF09992"/>
    </source>
</evidence>